<evidence type="ECO:0000313" key="2">
    <source>
        <dbReference type="Proteomes" id="UP000317303"/>
    </source>
</evidence>
<comment type="caution">
    <text evidence="1">The sequence shown here is derived from an EMBL/GenBank/DDBJ whole genome shotgun (WGS) entry which is preliminary data.</text>
</comment>
<dbReference type="RefSeq" id="WP_051758095.1">
    <property type="nucleotide sequence ID" value="NZ_JOIJ01000026.1"/>
</dbReference>
<name>A0A660C551_9PSEU</name>
<gene>
    <name evidence="1" type="ORF">JD82_00481</name>
</gene>
<dbReference type="OrthoDB" id="3568381at2"/>
<protein>
    <submittedName>
        <fullName evidence="1">Uncharacterized protein</fullName>
    </submittedName>
</protein>
<proteinExistence type="predicted"/>
<sequence length="213" mass="23536">MSTDHDLTTRGPQLTVLHLLRLKGFAAEDLIVRDTELDAAVVQDLLRQAQSDGLIAERSGRISGWALTAQGRTTHAELLAAELAESGAKPAVEHANTTFLELNQPFKELCSRWQMRPDGSVNDHGDQTYDDAVVADLGALHEQVLALTDEVAQALPRFGRYPRAFRRAYERLLSGDRKAFAAPLSESYHDAWMELHQDLLSTLGRERAAADGH</sequence>
<dbReference type="EMBL" id="VLJV01000001">
    <property type="protein sequence ID" value="TWH18660.1"/>
    <property type="molecule type" value="Genomic_DNA"/>
</dbReference>
<organism evidence="1 2">
    <name type="scientific">Prauserella rugosa</name>
    <dbReference type="NCBI Taxonomy" id="43354"/>
    <lineage>
        <taxon>Bacteria</taxon>
        <taxon>Bacillati</taxon>
        <taxon>Actinomycetota</taxon>
        <taxon>Actinomycetes</taxon>
        <taxon>Pseudonocardiales</taxon>
        <taxon>Pseudonocardiaceae</taxon>
        <taxon>Prauserella</taxon>
    </lineage>
</organism>
<reference evidence="1 2" key="1">
    <citation type="submission" date="2019-07" db="EMBL/GenBank/DDBJ databases">
        <title>R&amp;d 2014.</title>
        <authorList>
            <person name="Klenk H.-P."/>
        </authorList>
    </citation>
    <scope>NUCLEOTIDE SEQUENCE [LARGE SCALE GENOMIC DNA]</scope>
    <source>
        <strain evidence="1 2">DSM 43194</strain>
    </source>
</reference>
<keyword evidence="2" id="KW-1185">Reference proteome</keyword>
<accession>A0A660C551</accession>
<dbReference type="AlphaFoldDB" id="A0A660C551"/>
<dbReference type="Proteomes" id="UP000317303">
    <property type="component" value="Unassembled WGS sequence"/>
</dbReference>
<evidence type="ECO:0000313" key="1">
    <source>
        <dbReference type="EMBL" id="TWH18660.1"/>
    </source>
</evidence>